<gene>
    <name evidence="7" type="ORF">ISN44_As06g016690</name>
</gene>
<dbReference type="InterPro" id="IPR001584">
    <property type="entry name" value="Integrase_cat-core"/>
</dbReference>
<sequence>MGDIIPVNKPKDLSPPSIQCPMLSSTNYTVWTTRMKLMLRIHKVWETVEPGSTDEEKNDMARALIFQSIPESLTLQVGELETAKQLWDSIKTKYVGADRVKDARLQTLMGEFDRIKMKETYTIDDFVGKLSEISTKYAALGEKIETPKLVKKFLKSLPRKRYIHIIASLEQILDLNNTTFEDIVGRMKVYEERICDEEEEQANDQGKFMYANFESQSYQGNYGTSRGRGQGGRNYRGRGRGRFGNQQYQGYRQERDVSKVTCYRCDKLGHYASSCPDRLLKLQPVKEKSETFEKFKKFKMRVEQETGVAIKTFRTDRGGEFVSHEFQSFCENNGITRQLTASYSPQQNGVVERRNRTLMERKRSILKHMNMPNYLWGEAVRHATYLINRVATRVLATQTPYEAYKGRKPNIEHLRVFGCVEYAKAESAHLRKLDDISRALVHLGTESGSKAYRLLDPTTRKVAVSRDVAFDENKSLKWSNIEEGIREGSGTFRLGLEEFGNNGLRENENRELETAEGENILEENIEEEENDEKEKESSMNETENAEEHNESQKQNQPQPKLRTSQRQVSKPKYLDDYVLFAEVESERLLSIINEEPRDFYEASESKEWIQVCEDEIHSIAKNKTWNLEDLPIGVKPIGLKWIFKLKSNSDGSINKHKARLVVVYVDDLFVTGSSLKAITRFKEEMASKFEMSDLGRLTHYLGIEVCQPKEGITLTQHRYAMKILEEAGMEECNLVHTPMVAGLKLSKAEEEREIDARSFRKSVGCLRYLLHTRPDLSFCVGVLSRYMQTPRESHGAAMKQCLRYVKGTTTLGLAYGRSALKISRLVGYSDSSHNVDPDDGKSRTGHVFYLGESSSTITWCSQKQDTVALSSCEAEFMAGTEAARQAIWLQDLLSEINGECVEDGLAEVEHVPGEEQKADILTKALGRIKFKEMRDLIGVQELEKLEFKLKGEIVGLSLKAKPDFT</sequence>
<evidence type="ECO:0000256" key="4">
    <source>
        <dbReference type="SAM" id="MobiDB-lite"/>
    </source>
</evidence>
<feature type="region of interest" description="Disordered" evidence="4">
    <location>
        <begin position="505"/>
        <end position="568"/>
    </location>
</feature>
<dbReference type="CDD" id="cd09272">
    <property type="entry name" value="RNase_HI_RT_Ty1"/>
    <property type="match status" value="1"/>
</dbReference>
<comment type="caution">
    <text evidence="7">The sequence shown here is derived from an EMBL/GenBank/DDBJ whole genome shotgun (WGS) entry which is preliminary data.</text>
</comment>
<dbReference type="PROSITE" id="PS50158">
    <property type="entry name" value="ZF_CCHC"/>
    <property type="match status" value="1"/>
</dbReference>
<dbReference type="InterPro" id="IPR001878">
    <property type="entry name" value="Znf_CCHC"/>
</dbReference>
<feature type="region of interest" description="Disordered" evidence="4">
    <location>
        <begin position="221"/>
        <end position="244"/>
    </location>
</feature>
<feature type="domain" description="CCHC-type" evidence="5">
    <location>
        <begin position="262"/>
        <end position="277"/>
    </location>
</feature>
<keyword evidence="1" id="KW-0479">Metal-binding</keyword>
<dbReference type="EMBL" id="JAEFBJ010000006">
    <property type="protein sequence ID" value="KAG7597280.1"/>
    <property type="molecule type" value="Genomic_DNA"/>
</dbReference>
<dbReference type="Proteomes" id="UP000694251">
    <property type="component" value="Chromosome 6"/>
</dbReference>
<dbReference type="OrthoDB" id="778489at2759"/>
<dbReference type="Pfam" id="PF25597">
    <property type="entry name" value="SH3_retrovirus"/>
    <property type="match status" value="1"/>
</dbReference>
<dbReference type="InterPro" id="IPR039537">
    <property type="entry name" value="Retrotran_Ty1/copia-like"/>
</dbReference>
<dbReference type="AlphaFoldDB" id="A0A8T2CGC1"/>
<reference evidence="7 8" key="1">
    <citation type="submission" date="2020-12" db="EMBL/GenBank/DDBJ databases">
        <title>Concerted genomic and epigenomic changes stabilize Arabidopsis allopolyploids.</title>
        <authorList>
            <person name="Chen Z."/>
        </authorList>
    </citation>
    <scope>NUCLEOTIDE SEQUENCE [LARGE SCALE GENOMIC DNA]</scope>
    <source>
        <strain evidence="7">As9502</strain>
        <tissue evidence="7">Leaf</tissue>
    </source>
</reference>
<keyword evidence="2" id="KW-0378">Hydrolase</keyword>
<name>A0A8T2CGC1_ARASU</name>
<feature type="compositionally biased region" description="Polar residues" evidence="4">
    <location>
        <begin position="552"/>
        <end position="568"/>
    </location>
</feature>
<dbReference type="Pfam" id="PF00098">
    <property type="entry name" value="zf-CCHC"/>
    <property type="match status" value="1"/>
</dbReference>
<evidence type="ECO:0000256" key="1">
    <source>
        <dbReference type="ARBA" id="ARBA00022723"/>
    </source>
</evidence>
<keyword evidence="8" id="KW-1185">Reference proteome</keyword>
<organism evidence="7 8">
    <name type="scientific">Arabidopsis suecica</name>
    <name type="common">Swedish thale-cress</name>
    <name type="synonym">Cardaminopsis suecica</name>
    <dbReference type="NCBI Taxonomy" id="45249"/>
    <lineage>
        <taxon>Eukaryota</taxon>
        <taxon>Viridiplantae</taxon>
        <taxon>Streptophyta</taxon>
        <taxon>Embryophyta</taxon>
        <taxon>Tracheophyta</taxon>
        <taxon>Spermatophyta</taxon>
        <taxon>Magnoliopsida</taxon>
        <taxon>eudicotyledons</taxon>
        <taxon>Gunneridae</taxon>
        <taxon>Pentapetalae</taxon>
        <taxon>rosids</taxon>
        <taxon>malvids</taxon>
        <taxon>Brassicales</taxon>
        <taxon>Brassicaceae</taxon>
        <taxon>Camelineae</taxon>
        <taxon>Arabidopsis</taxon>
    </lineage>
</organism>
<dbReference type="InterPro" id="IPR013103">
    <property type="entry name" value="RVT_2"/>
</dbReference>
<dbReference type="SMART" id="SM00343">
    <property type="entry name" value="ZnF_C2HC"/>
    <property type="match status" value="1"/>
</dbReference>
<dbReference type="GO" id="GO:0008270">
    <property type="term" value="F:zinc ion binding"/>
    <property type="evidence" value="ECO:0007669"/>
    <property type="project" value="UniProtKB-KW"/>
</dbReference>
<evidence type="ECO:0000256" key="2">
    <source>
        <dbReference type="ARBA" id="ARBA00022801"/>
    </source>
</evidence>
<evidence type="ECO:0000313" key="7">
    <source>
        <dbReference type="EMBL" id="KAG7597280.1"/>
    </source>
</evidence>
<feature type="compositionally biased region" description="Acidic residues" evidence="4">
    <location>
        <begin position="514"/>
        <end position="531"/>
    </location>
</feature>
<evidence type="ECO:0000259" key="5">
    <source>
        <dbReference type="PROSITE" id="PS50158"/>
    </source>
</evidence>
<dbReference type="PANTHER" id="PTHR42648:SF25">
    <property type="entry name" value="RNA-DIRECTED DNA POLYMERASE"/>
    <property type="match status" value="1"/>
</dbReference>
<feature type="domain" description="Integrase catalytic" evidence="6">
    <location>
        <begin position="311"/>
        <end position="408"/>
    </location>
</feature>
<dbReference type="GO" id="GO:0015074">
    <property type="term" value="P:DNA integration"/>
    <property type="evidence" value="ECO:0007669"/>
    <property type="project" value="InterPro"/>
</dbReference>
<protein>
    <submittedName>
        <fullName evidence="7">Zinc finger CCHC-type</fullName>
    </submittedName>
</protein>
<dbReference type="PROSITE" id="PS50994">
    <property type="entry name" value="INTEGRASE"/>
    <property type="match status" value="1"/>
</dbReference>
<dbReference type="PANTHER" id="PTHR42648">
    <property type="entry name" value="TRANSPOSASE, PUTATIVE-RELATED"/>
    <property type="match status" value="1"/>
</dbReference>
<dbReference type="GO" id="GO:0016787">
    <property type="term" value="F:hydrolase activity"/>
    <property type="evidence" value="ECO:0007669"/>
    <property type="project" value="UniProtKB-KW"/>
</dbReference>
<accession>A0A8T2CGC1</accession>
<proteinExistence type="predicted"/>
<dbReference type="Pfam" id="PF07727">
    <property type="entry name" value="RVT_2"/>
    <property type="match status" value="1"/>
</dbReference>
<keyword evidence="3" id="KW-0862">Zinc</keyword>
<dbReference type="GO" id="GO:0003676">
    <property type="term" value="F:nucleic acid binding"/>
    <property type="evidence" value="ECO:0007669"/>
    <property type="project" value="InterPro"/>
</dbReference>
<evidence type="ECO:0000259" key="6">
    <source>
        <dbReference type="PROSITE" id="PS50994"/>
    </source>
</evidence>
<keyword evidence="3" id="KW-0863">Zinc-finger</keyword>
<evidence type="ECO:0000256" key="3">
    <source>
        <dbReference type="PROSITE-ProRule" id="PRU00047"/>
    </source>
</evidence>
<evidence type="ECO:0000313" key="8">
    <source>
        <dbReference type="Proteomes" id="UP000694251"/>
    </source>
</evidence>
<dbReference type="InterPro" id="IPR057670">
    <property type="entry name" value="SH3_retrovirus"/>
</dbReference>
<dbReference type="Pfam" id="PF14223">
    <property type="entry name" value="Retrotran_gag_2"/>
    <property type="match status" value="1"/>
</dbReference>